<gene>
    <name evidence="2" type="ORF">PSTG_04597</name>
</gene>
<dbReference type="PANTHER" id="PTHR38849">
    <property type="entry name" value="SMALL SECRETED PROTEIN"/>
    <property type="match status" value="1"/>
</dbReference>
<evidence type="ECO:0000313" key="2">
    <source>
        <dbReference type="EMBL" id="KNF02099.1"/>
    </source>
</evidence>
<comment type="caution">
    <text evidence="2">The sequence shown here is derived from an EMBL/GenBank/DDBJ whole genome shotgun (WGS) entry which is preliminary data.</text>
</comment>
<protein>
    <submittedName>
        <fullName evidence="2">Uncharacterized protein</fullName>
    </submittedName>
</protein>
<name>A0A0L0VS52_9BASI</name>
<dbReference type="OrthoDB" id="2498675at2759"/>
<dbReference type="STRING" id="1165861.A0A0L0VS52"/>
<sequence length="201" mass="22393">MKLISMPVLVTSLWFSQLLDCSPLIHLVSRSVTIHKSIKRSITRRLEYSEFQISDGLSGNCSRKAESVFLTPYNLTQVTVLNTNGTQLIRPVHGVAIDQTDLDVCKKMSREAVDAEESFNTAIDKNGGPTTELGKQFQNGKICNKVLKFTGSVLCLQMELQLAGVARLSRRKKLDEQITKLEEAIQIDQAANGQKQRSVEL</sequence>
<evidence type="ECO:0000256" key="1">
    <source>
        <dbReference type="SAM" id="SignalP"/>
    </source>
</evidence>
<dbReference type="EMBL" id="AJIL01000025">
    <property type="protein sequence ID" value="KNF02099.1"/>
    <property type="molecule type" value="Genomic_DNA"/>
</dbReference>
<keyword evidence="1" id="KW-0732">Signal</keyword>
<feature type="signal peptide" evidence="1">
    <location>
        <begin position="1"/>
        <end position="21"/>
    </location>
</feature>
<reference evidence="3" key="1">
    <citation type="submission" date="2014-03" db="EMBL/GenBank/DDBJ databases">
        <title>The Genome Sequence of Puccinia striiformis f. sp. tritici PST-78.</title>
        <authorList>
            <consortium name="The Broad Institute Genome Sequencing Platform"/>
            <person name="Cuomo C."/>
            <person name="Hulbert S."/>
            <person name="Chen X."/>
            <person name="Walker B."/>
            <person name="Young S.K."/>
            <person name="Zeng Q."/>
            <person name="Gargeya S."/>
            <person name="Fitzgerald M."/>
            <person name="Haas B."/>
            <person name="Abouelleil A."/>
            <person name="Alvarado L."/>
            <person name="Arachchi H.M."/>
            <person name="Berlin A.M."/>
            <person name="Chapman S.B."/>
            <person name="Goldberg J."/>
            <person name="Griggs A."/>
            <person name="Gujja S."/>
            <person name="Hansen M."/>
            <person name="Howarth C."/>
            <person name="Imamovic A."/>
            <person name="Larimer J."/>
            <person name="McCowan C."/>
            <person name="Montmayeur A."/>
            <person name="Murphy C."/>
            <person name="Neiman D."/>
            <person name="Pearson M."/>
            <person name="Priest M."/>
            <person name="Roberts A."/>
            <person name="Saif S."/>
            <person name="Shea T."/>
            <person name="Sisk P."/>
            <person name="Sykes S."/>
            <person name="Wortman J."/>
            <person name="Nusbaum C."/>
            <person name="Birren B."/>
        </authorList>
    </citation>
    <scope>NUCLEOTIDE SEQUENCE [LARGE SCALE GENOMIC DNA]</scope>
    <source>
        <strain evidence="3">race PST-78</strain>
    </source>
</reference>
<proteinExistence type="predicted"/>
<accession>A0A0L0VS52</accession>
<dbReference type="AlphaFoldDB" id="A0A0L0VS52"/>
<keyword evidence="3" id="KW-1185">Reference proteome</keyword>
<dbReference type="PANTHER" id="PTHR38849:SF1">
    <property type="entry name" value="SMALL SECRETED PROTEIN"/>
    <property type="match status" value="1"/>
</dbReference>
<organism evidence="2 3">
    <name type="scientific">Puccinia striiformis f. sp. tritici PST-78</name>
    <dbReference type="NCBI Taxonomy" id="1165861"/>
    <lineage>
        <taxon>Eukaryota</taxon>
        <taxon>Fungi</taxon>
        <taxon>Dikarya</taxon>
        <taxon>Basidiomycota</taxon>
        <taxon>Pucciniomycotina</taxon>
        <taxon>Pucciniomycetes</taxon>
        <taxon>Pucciniales</taxon>
        <taxon>Pucciniaceae</taxon>
        <taxon>Puccinia</taxon>
    </lineage>
</organism>
<dbReference type="Proteomes" id="UP000054564">
    <property type="component" value="Unassembled WGS sequence"/>
</dbReference>
<evidence type="ECO:0000313" key="3">
    <source>
        <dbReference type="Proteomes" id="UP000054564"/>
    </source>
</evidence>
<feature type="chain" id="PRO_5005550404" evidence="1">
    <location>
        <begin position="22"/>
        <end position="201"/>
    </location>
</feature>